<dbReference type="Proteomes" id="UP001365542">
    <property type="component" value="Unassembled WGS sequence"/>
</dbReference>
<dbReference type="InterPro" id="IPR001810">
    <property type="entry name" value="F-box_dom"/>
</dbReference>
<evidence type="ECO:0000313" key="2">
    <source>
        <dbReference type="EMBL" id="KAK6538212.1"/>
    </source>
</evidence>
<name>A0AAV9X955_9PEZI</name>
<accession>A0AAV9X955</accession>
<comment type="caution">
    <text evidence="2">The sequence shown here is derived from an EMBL/GenBank/DDBJ whole genome shotgun (WGS) entry which is preliminary data.</text>
</comment>
<gene>
    <name evidence="2" type="ORF">TWF694_011093</name>
</gene>
<dbReference type="SUPFAM" id="SSF81383">
    <property type="entry name" value="F-box domain"/>
    <property type="match status" value="1"/>
</dbReference>
<sequence>MSHCSNLLDLPPEVLCSILSMLPRRTLTNVSLTCNQIREFVTELFAEKSIAVSYRGGFINSVPEMFKKQTNFDSNISSSIVCSVRIIRKLTITIFPRDPIGELEIEQRNWVPETVFLQHLKDHHNGQINKICLTFKCERDGTFSIGKSHLRQYERFLSDLASVCTDVTSLFLTVNPLVFQADIFSDFFSQIRRLNELGLAVSWPKIKDGWQWSLLQHFYRAWSFLQRGQAGYEHTFTPILDLIKANSRSLDSLSIDLCCENQTGKSLTDLMNRDTLRRAAGYLSTMLDDKDNWSLQPARRHTWPAKLNLKKIKCLNFPPIIHEAVSEAFRLSGMGHLEHISIFNCDFGVSTSGIWNNTNLHEVKHLQILHHHNEMSLRYAIHRDRFKSLETLAIVSAYEMGPLQFTGENNIKSCWWEYPYDNHRRLYMNWTWDFDRWSRLEELAITMTTGRIHRYNFGVPSSLKKLCFIQTAAEVRCRRNPGRYCERLLAKYAKGQMQRTGELPNLRVMAIGVESACTCFFRQNRANKGRVKIEARDLSIVVARHEIVEVGKIRKRQKLQTKYESIDLEDAWERFPDSHVLGRNSGPWGWFRS</sequence>
<dbReference type="AlphaFoldDB" id="A0AAV9X955"/>
<evidence type="ECO:0000313" key="3">
    <source>
        <dbReference type="Proteomes" id="UP001365542"/>
    </source>
</evidence>
<dbReference type="EMBL" id="JAVHJO010000008">
    <property type="protein sequence ID" value="KAK6538212.1"/>
    <property type="molecule type" value="Genomic_DNA"/>
</dbReference>
<reference evidence="2 3" key="1">
    <citation type="submission" date="2019-10" db="EMBL/GenBank/DDBJ databases">
        <authorList>
            <person name="Palmer J.M."/>
        </authorList>
    </citation>
    <scope>NUCLEOTIDE SEQUENCE [LARGE SCALE GENOMIC DNA]</scope>
    <source>
        <strain evidence="2 3">TWF694</strain>
    </source>
</reference>
<protein>
    <recommendedName>
        <fullName evidence="1">F-box domain-containing protein</fullName>
    </recommendedName>
</protein>
<feature type="domain" description="F-box" evidence="1">
    <location>
        <begin position="4"/>
        <end position="48"/>
    </location>
</feature>
<evidence type="ECO:0000259" key="1">
    <source>
        <dbReference type="PROSITE" id="PS50181"/>
    </source>
</evidence>
<dbReference type="PROSITE" id="PS50181">
    <property type="entry name" value="FBOX"/>
    <property type="match status" value="1"/>
</dbReference>
<keyword evidence="3" id="KW-1185">Reference proteome</keyword>
<dbReference type="InterPro" id="IPR036047">
    <property type="entry name" value="F-box-like_dom_sf"/>
</dbReference>
<dbReference type="Pfam" id="PF12937">
    <property type="entry name" value="F-box-like"/>
    <property type="match status" value="1"/>
</dbReference>
<organism evidence="2 3">
    <name type="scientific">Orbilia ellipsospora</name>
    <dbReference type="NCBI Taxonomy" id="2528407"/>
    <lineage>
        <taxon>Eukaryota</taxon>
        <taxon>Fungi</taxon>
        <taxon>Dikarya</taxon>
        <taxon>Ascomycota</taxon>
        <taxon>Pezizomycotina</taxon>
        <taxon>Orbiliomycetes</taxon>
        <taxon>Orbiliales</taxon>
        <taxon>Orbiliaceae</taxon>
        <taxon>Orbilia</taxon>
    </lineage>
</organism>
<proteinExistence type="predicted"/>